<dbReference type="EMBL" id="RHHN01000037">
    <property type="protein sequence ID" value="RNB54925.1"/>
    <property type="molecule type" value="Genomic_DNA"/>
</dbReference>
<keyword evidence="5" id="KW-1185">Reference proteome</keyword>
<reference evidence="2 5" key="2">
    <citation type="submission" date="2019-06" db="EMBL/GenBank/DDBJ databases">
        <title>Whole genome shotgun sequence of Brevibacillus agri NBRC 15538.</title>
        <authorList>
            <person name="Hosoyama A."/>
            <person name="Uohara A."/>
            <person name="Ohji S."/>
            <person name="Ichikawa N."/>
        </authorList>
    </citation>
    <scope>NUCLEOTIDE SEQUENCE [LARGE SCALE GENOMIC DNA]</scope>
    <source>
        <strain evidence="2 5">NBRC 15538</strain>
    </source>
</reference>
<dbReference type="RefSeq" id="WP_005830866.1">
    <property type="nucleotide sequence ID" value="NZ_BJOD01000016.1"/>
</dbReference>
<name>A0A3M8AWC3_9BACL</name>
<keyword evidence="1" id="KW-0732">Signal</keyword>
<gene>
    <name evidence="2" type="ORF">BAG01nite_18900</name>
    <name evidence="3" type="ORF">EB820_12620</name>
</gene>
<evidence type="ECO:0000313" key="5">
    <source>
        <dbReference type="Proteomes" id="UP000317180"/>
    </source>
</evidence>
<feature type="chain" id="PRO_5038707897" description="Amidase domain-containing protein" evidence="1">
    <location>
        <begin position="22"/>
        <end position="329"/>
    </location>
</feature>
<evidence type="ECO:0000313" key="4">
    <source>
        <dbReference type="Proteomes" id="UP000276178"/>
    </source>
</evidence>
<accession>A0A3M8AWC3</accession>
<evidence type="ECO:0000256" key="1">
    <source>
        <dbReference type="SAM" id="SignalP"/>
    </source>
</evidence>
<protein>
    <recommendedName>
        <fullName evidence="6">Amidase domain-containing protein</fullName>
    </recommendedName>
</protein>
<feature type="signal peptide" evidence="1">
    <location>
        <begin position="1"/>
        <end position="21"/>
    </location>
</feature>
<reference evidence="3 4" key="1">
    <citation type="submission" date="2018-10" db="EMBL/GenBank/DDBJ databases">
        <title>Phylogenomics of Brevibacillus.</title>
        <authorList>
            <person name="Dunlap C."/>
        </authorList>
    </citation>
    <scope>NUCLEOTIDE SEQUENCE [LARGE SCALE GENOMIC DNA]</scope>
    <source>
        <strain evidence="3 4">NRRL NRS 1219</strain>
    </source>
</reference>
<evidence type="ECO:0008006" key="6">
    <source>
        <dbReference type="Google" id="ProtNLM"/>
    </source>
</evidence>
<dbReference type="OrthoDB" id="2666435at2"/>
<evidence type="ECO:0000313" key="2">
    <source>
        <dbReference type="EMBL" id="GED25788.1"/>
    </source>
</evidence>
<dbReference type="GeneID" id="82813488"/>
<evidence type="ECO:0000313" key="3">
    <source>
        <dbReference type="EMBL" id="RNB54925.1"/>
    </source>
</evidence>
<dbReference type="Proteomes" id="UP000276178">
    <property type="component" value="Unassembled WGS sequence"/>
</dbReference>
<comment type="caution">
    <text evidence="3">The sequence shown here is derived from an EMBL/GenBank/DDBJ whole genome shotgun (WGS) entry which is preliminary data.</text>
</comment>
<organism evidence="3 4">
    <name type="scientific">Brevibacillus agri</name>
    <dbReference type="NCBI Taxonomy" id="51101"/>
    <lineage>
        <taxon>Bacteria</taxon>
        <taxon>Bacillati</taxon>
        <taxon>Bacillota</taxon>
        <taxon>Bacilli</taxon>
        <taxon>Bacillales</taxon>
        <taxon>Paenibacillaceae</taxon>
        <taxon>Brevibacillus</taxon>
    </lineage>
</organism>
<dbReference type="EMBL" id="BJOD01000016">
    <property type="protein sequence ID" value="GED25788.1"/>
    <property type="molecule type" value="Genomic_DNA"/>
</dbReference>
<dbReference type="AlphaFoldDB" id="A0A3M8AWC3"/>
<sequence length="329" mass="37030">MKLFKRALPVFLLAISLVAPASAEKVGGYEYPVKPGTTEWKALESKMERQKVSQIPEDVLEQLSTEELVETVLDYPFLIDMYAYDSFEQGFSAVSSNFNGLKELLKREDAASKLLEKYKVTKESKGVKKASSDEMLDLKNLEIILEQSEIKEKLSPNEVEEVEELTEEPKRAAAAIYVKTPKGTKVEVLQLGERLSSAEIKALDREVERAYPRTTLLRSATTNYNCHSYAWYSTSSSNKYWMNDPGAYMTDGSYKKRSSASGDSKIYYDVRGNEHTGIVTTVYSGPPAPGKDQASMIKVKSKWGQLGLVEHMADDCPYYTSDSDLEFYK</sequence>
<proteinExistence type="predicted"/>
<dbReference type="Proteomes" id="UP000317180">
    <property type="component" value="Unassembled WGS sequence"/>
</dbReference>